<sequence>MKVYLIKASAGSDFSKYKAETGGPPQNIFSTAAATPAWIDIEMTDETIGMKTNFNSQADLVAIFMSTPDALRAYEIADRFRAQGKAIVLGGLHTKFMPVEAAKYADTLLIGESEEIWEQLLQDYQDGRLEKQYKRETPFDLSKVNPYPIDIIPPSRYHYTWSVLVSRGCPMHCDFCLVHEFFDQFQLRPVEQIVAEVKRLKKLGVQWVELHSDNLTANRKYALKLFKALAPLNMNFYGETTILIARDEELLQAAKEGGVKALLFGIETPSEAVLKAQGKSFVKPARIKEYVQKVKSYGIEVWGDFLFGLDEEEKEIFQEARYFIEEIGIDKAIPHLMIPFPGSKTFEKLDCEGRILTKDWSKYDGTHAVYQPQNMTPEELENGLYWLWVEQSWGWASALNATRNLMSSIKNHLFNPTS</sequence>
<keyword evidence="2" id="KW-0489">Methyltransferase</keyword>
<feature type="domain" description="B12-binding" evidence="8">
    <location>
        <begin position="1"/>
        <end position="131"/>
    </location>
</feature>
<evidence type="ECO:0000256" key="5">
    <source>
        <dbReference type="ARBA" id="ARBA00022723"/>
    </source>
</evidence>
<reference evidence="10" key="1">
    <citation type="submission" date="2016-10" db="EMBL/GenBank/DDBJ databases">
        <title>CRISPR-Cas defence system in Roseofilum reptotaenium: evidence of a bacteriophage-cyanobacterium arms race in the coral black band disease.</title>
        <authorList>
            <person name="Buerger P."/>
            <person name="Wood-Charlson E.M."/>
            <person name="Weynberg K.D."/>
            <person name="Willis B."/>
            <person name="Van Oppen M.J."/>
        </authorList>
    </citation>
    <scope>NUCLEOTIDE SEQUENCE [LARGE SCALE GENOMIC DNA]</scope>
    <source>
        <strain evidence="10">AO1-A</strain>
    </source>
</reference>
<dbReference type="EMBL" id="MLAW01000001">
    <property type="protein sequence ID" value="OJJ27504.1"/>
    <property type="molecule type" value="Genomic_DNA"/>
</dbReference>
<dbReference type="PANTHER" id="PTHR43409:SF7">
    <property type="entry name" value="BLL1977 PROTEIN"/>
    <property type="match status" value="1"/>
</dbReference>
<evidence type="ECO:0000256" key="7">
    <source>
        <dbReference type="ARBA" id="ARBA00023014"/>
    </source>
</evidence>
<accession>A0A1L9QXW6</accession>
<dbReference type="SFLD" id="SFLDG01082">
    <property type="entry name" value="B12-binding_domain_containing"/>
    <property type="match status" value="1"/>
</dbReference>
<dbReference type="GO" id="GO:0046872">
    <property type="term" value="F:metal ion binding"/>
    <property type="evidence" value="ECO:0007669"/>
    <property type="project" value="UniProtKB-KW"/>
</dbReference>
<dbReference type="Gene3D" id="3.40.50.280">
    <property type="entry name" value="Cobalamin-binding domain"/>
    <property type="match status" value="1"/>
</dbReference>
<keyword evidence="3" id="KW-0808">Transferase</keyword>
<dbReference type="GO" id="GO:0031419">
    <property type="term" value="F:cobalamin binding"/>
    <property type="evidence" value="ECO:0007669"/>
    <property type="project" value="InterPro"/>
</dbReference>
<proteinExistence type="predicted"/>
<evidence type="ECO:0000256" key="1">
    <source>
        <dbReference type="ARBA" id="ARBA00001966"/>
    </source>
</evidence>
<gene>
    <name evidence="10" type="ORF">BI308_00610</name>
</gene>
<keyword evidence="6" id="KW-0408">Iron</keyword>
<dbReference type="SUPFAM" id="SSF102114">
    <property type="entry name" value="Radical SAM enzymes"/>
    <property type="match status" value="1"/>
</dbReference>
<feature type="domain" description="Radical SAM core" evidence="9">
    <location>
        <begin position="155"/>
        <end position="367"/>
    </location>
</feature>
<evidence type="ECO:0000259" key="9">
    <source>
        <dbReference type="PROSITE" id="PS51918"/>
    </source>
</evidence>
<dbReference type="InterPro" id="IPR023404">
    <property type="entry name" value="rSAM_horseshoe"/>
</dbReference>
<dbReference type="SFLD" id="SFLDS00029">
    <property type="entry name" value="Radical_SAM"/>
    <property type="match status" value="1"/>
</dbReference>
<dbReference type="PROSITE" id="PS51918">
    <property type="entry name" value="RADICAL_SAM"/>
    <property type="match status" value="1"/>
</dbReference>
<dbReference type="CDD" id="cd01335">
    <property type="entry name" value="Radical_SAM"/>
    <property type="match status" value="1"/>
</dbReference>
<keyword evidence="5" id="KW-0479">Metal-binding</keyword>
<keyword evidence="7" id="KW-0411">Iron-sulfur</keyword>
<comment type="caution">
    <text evidence="10">The sequence shown here is derived from an EMBL/GenBank/DDBJ whole genome shotgun (WGS) entry which is preliminary data.</text>
</comment>
<keyword evidence="11" id="KW-1185">Reference proteome</keyword>
<dbReference type="InterPro" id="IPR006158">
    <property type="entry name" value="Cobalamin-bd"/>
</dbReference>
<dbReference type="Pfam" id="PF04055">
    <property type="entry name" value="Radical_SAM"/>
    <property type="match status" value="1"/>
</dbReference>
<comment type="cofactor">
    <cofactor evidence="1">
        <name>[4Fe-4S] cluster</name>
        <dbReference type="ChEBI" id="CHEBI:49883"/>
    </cofactor>
</comment>
<evidence type="ECO:0000256" key="3">
    <source>
        <dbReference type="ARBA" id="ARBA00022679"/>
    </source>
</evidence>
<dbReference type="Proteomes" id="UP000183940">
    <property type="component" value="Unassembled WGS sequence"/>
</dbReference>
<dbReference type="PANTHER" id="PTHR43409">
    <property type="entry name" value="ANAEROBIC MAGNESIUM-PROTOPORPHYRIN IX MONOMETHYL ESTER CYCLASE-RELATED"/>
    <property type="match status" value="1"/>
</dbReference>
<dbReference type="InterPro" id="IPR006638">
    <property type="entry name" value="Elp3/MiaA/NifB-like_rSAM"/>
</dbReference>
<dbReference type="GO" id="GO:0051539">
    <property type="term" value="F:4 iron, 4 sulfur cluster binding"/>
    <property type="evidence" value="ECO:0007669"/>
    <property type="project" value="UniProtKB-KW"/>
</dbReference>
<dbReference type="InterPro" id="IPR034466">
    <property type="entry name" value="Methyltransferase_Class_B"/>
</dbReference>
<evidence type="ECO:0000256" key="6">
    <source>
        <dbReference type="ARBA" id="ARBA00023004"/>
    </source>
</evidence>
<evidence type="ECO:0000256" key="4">
    <source>
        <dbReference type="ARBA" id="ARBA00022691"/>
    </source>
</evidence>
<dbReference type="AlphaFoldDB" id="A0A1L9QXW6"/>
<dbReference type="SMART" id="SM00729">
    <property type="entry name" value="Elp3"/>
    <property type="match status" value="1"/>
</dbReference>
<keyword evidence="4" id="KW-0949">S-adenosyl-L-methionine</keyword>
<dbReference type="PROSITE" id="PS51332">
    <property type="entry name" value="B12_BINDING"/>
    <property type="match status" value="1"/>
</dbReference>
<organism evidence="10 11">
    <name type="scientific">Roseofilum reptotaenium AO1-A</name>
    <dbReference type="NCBI Taxonomy" id="1925591"/>
    <lineage>
        <taxon>Bacteria</taxon>
        <taxon>Bacillati</taxon>
        <taxon>Cyanobacteriota</taxon>
        <taxon>Cyanophyceae</taxon>
        <taxon>Desertifilales</taxon>
        <taxon>Desertifilaceae</taxon>
        <taxon>Roseofilum</taxon>
    </lineage>
</organism>
<dbReference type="InterPro" id="IPR051198">
    <property type="entry name" value="BchE-like"/>
</dbReference>
<evidence type="ECO:0000313" key="11">
    <source>
        <dbReference type="Proteomes" id="UP000183940"/>
    </source>
</evidence>
<dbReference type="STRING" id="1925591.BI308_00610"/>
<protein>
    <submittedName>
        <fullName evidence="10">Radical SAM protein</fullName>
    </submittedName>
</protein>
<evidence type="ECO:0000256" key="2">
    <source>
        <dbReference type="ARBA" id="ARBA00022603"/>
    </source>
</evidence>
<evidence type="ECO:0000313" key="10">
    <source>
        <dbReference type="EMBL" id="OJJ27504.1"/>
    </source>
</evidence>
<dbReference type="Gene3D" id="3.80.30.20">
    <property type="entry name" value="tm_1862 like domain"/>
    <property type="match status" value="1"/>
</dbReference>
<dbReference type="InterPro" id="IPR058240">
    <property type="entry name" value="rSAM_sf"/>
</dbReference>
<dbReference type="GO" id="GO:0003824">
    <property type="term" value="F:catalytic activity"/>
    <property type="evidence" value="ECO:0007669"/>
    <property type="project" value="InterPro"/>
</dbReference>
<name>A0A1L9QXW6_9CYAN</name>
<evidence type="ECO:0000259" key="8">
    <source>
        <dbReference type="PROSITE" id="PS51332"/>
    </source>
</evidence>
<dbReference type="InterPro" id="IPR007197">
    <property type="entry name" value="rSAM"/>
</dbReference>
<dbReference type="GO" id="GO:0005829">
    <property type="term" value="C:cytosol"/>
    <property type="evidence" value="ECO:0007669"/>
    <property type="project" value="TreeGrafter"/>
</dbReference>
<dbReference type="SFLD" id="SFLDG01123">
    <property type="entry name" value="methyltransferase_(Class_B)"/>
    <property type="match status" value="1"/>
</dbReference>